<reference evidence="4 5" key="1">
    <citation type="submission" date="2020-07" db="EMBL/GenBank/DDBJ databases">
        <title>Comparative genomics of pyrophilous fungi reveals a link between fire events and developmental genes.</title>
        <authorList>
            <consortium name="DOE Joint Genome Institute"/>
            <person name="Steindorff A.S."/>
            <person name="Carver A."/>
            <person name="Calhoun S."/>
            <person name="Stillman K."/>
            <person name="Liu H."/>
            <person name="Lipzen A."/>
            <person name="Pangilinan J."/>
            <person name="Labutti K."/>
            <person name="Bruns T.D."/>
            <person name="Grigoriev I.V."/>
        </authorList>
    </citation>
    <scope>NUCLEOTIDE SEQUENCE [LARGE SCALE GENOMIC DNA]</scope>
    <source>
        <strain evidence="4 5">CBS 144469</strain>
    </source>
</reference>
<dbReference type="OrthoDB" id="3261295at2759"/>
<dbReference type="Gene3D" id="2.40.50.40">
    <property type="match status" value="1"/>
</dbReference>
<dbReference type="InterPro" id="IPR016197">
    <property type="entry name" value="Chromo-like_dom_sf"/>
</dbReference>
<keyword evidence="2" id="KW-0539">Nucleus</keyword>
<evidence type="ECO:0000256" key="2">
    <source>
        <dbReference type="ARBA" id="ARBA00023242"/>
    </source>
</evidence>
<dbReference type="Pfam" id="PF00385">
    <property type="entry name" value="Chromo"/>
    <property type="match status" value="1"/>
</dbReference>
<dbReference type="SUPFAM" id="SSF54160">
    <property type="entry name" value="Chromo domain-like"/>
    <property type="match status" value="1"/>
</dbReference>
<dbReference type="EMBL" id="JACGCI010000018">
    <property type="protein sequence ID" value="KAF6758701.1"/>
    <property type="molecule type" value="Genomic_DNA"/>
</dbReference>
<evidence type="ECO:0000313" key="5">
    <source>
        <dbReference type="Proteomes" id="UP000521943"/>
    </source>
</evidence>
<dbReference type="AlphaFoldDB" id="A0A8H6I7D3"/>
<dbReference type="InterPro" id="IPR000953">
    <property type="entry name" value="Chromo/chromo_shadow_dom"/>
</dbReference>
<proteinExistence type="predicted"/>
<name>A0A8H6I7D3_9AGAR</name>
<comment type="subcellular location">
    <subcellularLocation>
        <location evidence="1">Nucleus</location>
    </subcellularLocation>
</comment>
<dbReference type="GO" id="GO:0005634">
    <property type="term" value="C:nucleus"/>
    <property type="evidence" value="ECO:0007669"/>
    <property type="project" value="UniProtKB-SubCell"/>
</dbReference>
<dbReference type="GO" id="GO:0006338">
    <property type="term" value="P:chromatin remodeling"/>
    <property type="evidence" value="ECO:0007669"/>
    <property type="project" value="UniProtKB-ARBA"/>
</dbReference>
<dbReference type="SMART" id="SM00298">
    <property type="entry name" value="CHROMO"/>
    <property type="match status" value="1"/>
</dbReference>
<accession>A0A8H6I7D3</accession>
<protein>
    <recommendedName>
        <fullName evidence="3">Chromo domain-containing protein</fullName>
    </recommendedName>
</protein>
<gene>
    <name evidence="4" type="ORF">DFP72DRAFT_1064806</name>
</gene>
<dbReference type="PROSITE" id="PS00598">
    <property type="entry name" value="CHROMO_1"/>
    <property type="match status" value="1"/>
</dbReference>
<dbReference type="Proteomes" id="UP000521943">
    <property type="component" value="Unassembled WGS sequence"/>
</dbReference>
<dbReference type="InterPro" id="IPR023780">
    <property type="entry name" value="Chromo_domain"/>
</dbReference>
<organism evidence="4 5">
    <name type="scientific">Ephemerocybe angulata</name>
    <dbReference type="NCBI Taxonomy" id="980116"/>
    <lineage>
        <taxon>Eukaryota</taxon>
        <taxon>Fungi</taxon>
        <taxon>Dikarya</taxon>
        <taxon>Basidiomycota</taxon>
        <taxon>Agaricomycotina</taxon>
        <taxon>Agaricomycetes</taxon>
        <taxon>Agaricomycetidae</taxon>
        <taxon>Agaricales</taxon>
        <taxon>Agaricineae</taxon>
        <taxon>Psathyrellaceae</taxon>
        <taxon>Ephemerocybe</taxon>
    </lineage>
</organism>
<dbReference type="InterPro" id="IPR023779">
    <property type="entry name" value="Chromodomain_CS"/>
</dbReference>
<keyword evidence="5" id="KW-1185">Reference proteome</keyword>
<evidence type="ECO:0000259" key="3">
    <source>
        <dbReference type="PROSITE" id="PS50013"/>
    </source>
</evidence>
<feature type="domain" description="Chromo" evidence="3">
    <location>
        <begin position="48"/>
        <end position="112"/>
    </location>
</feature>
<comment type="caution">
    <text evidence="4">The sequence shown here is derived from an EMBL/GenBank/DDBJ whole genome shotgun (WGS) entry which is preliminary data.</text>
</comment>
<evidence type="ECO:0000256" key="1">
    <source>
        <dbReference type="ARBA" id="ARBA00004123"/>
    </source>
</evidence>
<dbReference type="PROSITE" id="PS50013">
    <property type="entry name" value="CHROMO_2"/>
    <property type="match status" value="1"/>
</dbReference>
<sequence length="116" mass="13419">MTLSAHSSSSSRKLWGGSLTFTNRQTNIRFFVEPRASHPVKTRNGIEWPVDRILKVSRKRLPGRKKRSTRYLVRWVGYPKARDTWEPARNVRDCAALDFFEGQSAKKKARSVSEEV</sequence>
<evidence type="ECO:0000313" key="4">
    <source>
        <dbReference type="EMBL" id="KAF6758701.1"/>
    </source>
</evidence>